<evidence type="ECO:0000313" key="4">
    <source>
        <dbReference type="Proteomes" id="UP000187406"/>
    </source>
</evidence>
<dbReference type="PANTHER" id="PTHR31210">
    <property type="entry name" value="OS06G0731900 PROTEIN"/>
    <property type="match status" value="1"/>
</dbReference>
<dbReference type="Pfam" id="PF05212">
    <property type="entry name" value="DUF707"/>
    <property type="match status" value="1"/>
</dbReference>
<evidence type="ECO:0000256" key="1">
    <source>
        <dbReference type="SAM" id="MobiDB-lite"/>
    </source>
</evidence>
<proteinExistence type="predicted"/>
<dbReference type="FunCoup" id="A0A1Q3B5X7">
    <property type="interactions" value="418"/>
</dbReference>
<dbReference type="InterPro" id="IPR007877">
    <property type="entry name" value="DUF707"/>
</dbReference>
<dbReference type="InParanoid" id="A0A1Q3B5X7"/>
<feature type="compositionally biased region" description="Basic and acidic residues" evidence="1">
    <location>
        <begin position="76"/>
        <end position="85"/>
    </location>
</feature>
<keyword evidence="4" id="KW-1185">Reference proteome</keyword>
<dbReference type="AlphaFoldDB" id="A0A1Q3B5X7"/>
<evidence type="ECO:0000313" key="3">
    <source>
        <dbReference type="EMBL" id="GAV63274.1"/>
    </source>
</evidence>
<comment type="caution">
    <text evidence="3">The sequence shown here is derived from an EMBL/GenBank/DDBJ whole genome shotgun (WGS) entry which is preliminary data.</text>
</comment>
<reference evidence="4" key="1">
    <citation type="submission" date="2016-04" db="EMBL/GenBank/DDBJ databases">
        <title>Cephalotus genome sequencing.</title>
        <authorList>
            <person name="Fukushima K."/>
            <person name="Hasebe M."/>
            <person name="Fang X."/>
        </authorList>
    </citation>
    <scope>NUCLEOTIDE SEQUENCE [LARGE SCALE GENOMIC DNA]</scope>
    <source>
        <strain evidence="4">cv. St1</strain>
    </source>
</reference>
<organism evidence="3 4">
    <name type="scientific">Cephalotus follicularis</name>
    <name type="common">Albany pitcher plant</name>
    <dbReference type="NCBI Taxonomy" id="3775"/>
    <lineage>
        <taxon>Eukaryota</taxon>
        <taxon>Viridiplantae</taxon>
        <taxon>Streptophyta</taxon>
        <taxon>Embryophyta</taxon>
        <taxon>Tracheophyta</taxon>
        <taxon>Spermatophyta</taxon>
        <taxon>Magnoliopsida</taxon>
        <taxon>eudicotyledons</taxon>
        <taxon>Gunneridae</taxon>
        <taxon>Pentapetalae</taxon>
        <taxon>rosids</taxon>
        <taxon>fabids</taxon>
        <taxon>Oxalidales</taxon>
        <taxon>Cephalotaceae</taxon>
        <taxon>Cephalotus</taxon>
    </lineage>
</organism>
<dbReference type="Proteomes" id="UP000187406">
    <property type="component" value="Unassembled WGS sequence"/>
</dbReference>
<feature type="region of interest" description="Disordered" evidence="1">
    <location>
        <begin position="62"/>
        <end position="87"/>
    </location>
</feature>
<keyword evidence="2" id="KW-1133">Transmembrane helix</keyword>
<dbReference type="EMBL" id="BDDD01000302">
    <property type="protein sequence ID" value="GAV63274.1"/>
    <property type="molecule type" value="Genomic_DNA"/>
</dbReference>
<protein>
    <submittedName>
        <fullName evidence="3">DUF707 domain-containing protein</fullName>
    </submittedName>
</protein>
<dbReference type="OrthoDB" id="9985979at2759"/>
<gene>
    <name evidence="3" type="ORF">CFOL_v3_06794</name>
</gene>
<dbReference type="STRING" id="3775.A0A1Q3B5X7"/>
<keyword evidence="2" id="KW-0812">Transmembrane</keyword>
<accession>A0A1Q3B5X7</accession>
<dbReference type="PANTHER" id="PTHR31210:SF11">
    <property type="entry name" value="KETOGLUTARATE REDUCTASE TRANS-SPLICING-LIKE PROTEIN, PUTATIVE (DUF707)-RELATED"/>
    <property type="match status" value="1"/>
</dbReference>
<sequence>MKSLNSASVLSDSKTRTCLWSLFIAASLICGAYFICSSFISKDYRGRLTRWQVIYGMQKPNSNACKGQSRSSGKNPKSDTCKDQCRPSGSEVLPQGIVVKTSNLGMLPLWSYHEKNNNPKPSMSLLTIAAGIKQKEIVKKIVKKFPLSHFVVMIFHYDGIVDEWRDLEWSHHAIHVSAVNQTKWWFAKRFLHPDIVAEYNYIFLWDEDLGVENFDPRRYLSIVEREGLEISQPALDPKKSEIHHQITVRSWKSTVHRRAYKFRGHGRCDNNSTGPPCIGWVEMMAPVFSRAAWRCVWYMIQNDLIHAWGLDKLLGYCAQGDRTKNVGVVDAEYIVHMGFPTLGGSDKNEMPSEPHKVNRRGEVRMQSSIEMEIFKKRWENATKEDICWVDPYGKPSNQSSHRS</sequence>
<feature type="compositionally biased region" description="Polar residues" evidence="1">
    <location>
        <begin position="62"/>
        <end position="75"/>
    </location>
</feature>
<keyword evidence="2" id="KW-0472">Membrane</keyword>
<name>A0A1Q3B5X7_CEPFO</name>
<feature type="transmembrane region" description="Helical" evidence="2">
    <location>
        <begin position="20"/>
        <end position="40"/>
    </location>
</feature>
<evidence type="ECO:0000256" key="2">
    <source>
        <dbReference type="SAM" id="Phobius"/>
    </source>
</evidence>